<keyword evidence="6" id="KW-1185">Reference proteome</keyword>
<reference evidence="6" key="1">
    <citation type="journal article" date="2019" name="Int. J. Syst. Evol. Microbiol.">
        <title>The Global Catalogue of Microorganisms (GCM) 10K type strain sequencing project: providing services to taxonomists for standard genome sequencing and annotation.</title>
        <authorList>
            <consortium name="The Broad Institute Genomics Platform"/>
            <consortium name="The Broad Institute Genome Sequencing Center for Infectious Disease"/>
            <person name="Wu L."/>
            <person name="Ma J."/>
        </authorList>
    </citation>
    <scope>NUCLEOTIDE SEQUENCE [LARGE SCALE GENOMIC DNA]</scope>
    <source>
        <strain evidence="6">JCM 17925</strain>
    </source>
</reference>
<feature type="chain" id="PRO_5045825325" description="Por secretion system C-terminal sorting domain-containing protein" evidence="1">
    <location>
        <begin position="25"/>
        <end position="700"/>
    </location>
</feature>
<feature type="domain" description="BACON" evidence="4">
    <location>
        <begin position="538"/>
        <end position="619"/>
    </location>
</feature>
<dbReference type="Pfam" id="PF13004">
    <property type="entry name" value="BACON"/>
    <property type="match status" value="1"/>
</dbReference>
<dbReference type="Proteomes" id="UP001500936">
    <property type="component" value="Unassembled WGS sequence"/>
</dbReference>
<evidence type="ECO:0000313" key="5">
    <source>
        <dbReference type="EMBL" id="GAA4395566.1"/>
    </source>
</evidence>
<dbReference type="NCBIfam" id="TIGR04183">
    <property type="entry name" value="Por_Secre_tail"/>
    <property type="match status" value="1"/>
</dbReference>
<comment type="caution">
    <text evidence="5">The sequence shown here is derived from an EMBL/GenBank/DDBJ whole genome shotgun (WGS) entry which is preliminary data.</text>
</comment>
<dbReference type="EMBL" id="BAABHB010000001">
    <property type="protein sequence ID" value="GAA4395566.1"/>
    <property type="molecule type" value="Genomic_DNA"/>
</dbReference>
<dbReference type="InterPro" id="IPR026444">
    <property type="entry name" value="Secre_tail"/>
</dbReference>
<dbReference type="Pfam" id="PF18962">
    <property type="entry name" value="Por_Secre_tail"/>
    <property type="match status" value="1"/>
</dbReference>
<dbReference type="InterPro" id="IPR024361">
    <property type="entry name" value="BACON"/>
</dbReference>
<proteinExistence type="predicted"/>
<evidence type="ECO:0000259" key="4">
    <source>
        <dbReference type="Pfam" id="PF19190"/>
    </source>
</evidence>
<evidence type="ECO:0000313" key="6">
    <source>
        <dbReference type="Proteomes" id="UP001500936"/>
    </source>
</evidence>
<evidence type="ECO:0000256" key="1">
    <source>
        <dbReference type="SAM" id="SignalP"/>
    </source>
</evidence>
<sequence>MLNITTSAIRLLGWLLAASLPAVAQPEIFNYKQALAGTVKNSTLNVNITSLNRTTGEVVFGGGDSRGPTTPGLFFTWIWGDGTSTNGFFPQTRRYADVTRNYLVKVIANYSATEKDTAEVLVIFGKGKITPVALDPKLKVYIPAQPVSLVSSNGYGIPPVRPFSDAFFTDVSRADFEYLFHIGATIEYDFVNENVVLHNGRFEQYALRDSTFPGAYALWYTRPVSFGVGNGFLKGAESDFSSMYHEMAHNITLNFPANYQYGGKIDGPANAIFSEAIAQIFQHAAGYELINSYQKYGLDETWLVKLKENFTSNVRFQRSMFNEYMNTGMAFRTYYDASKNDAQRSREVLRTFLTVPYMFFRYVEEQNKGYRQPVKRLMQYLSRFNADWLKRFDPQADTPAANAFRATLWVAAISYTFQRDLRADFRAIGYPVSDSDWAFLNPSFFSVSANTVNLPATAGSVSSLTVNTSSADTWTVTSSQPWLTPNLTRGSGSQAITLTAEANTSVASRTATVTFSAAGFDNQTVTVVQAGTAPSLTTSVNSLTVDAAGGTGTFVVSSNTNWTVASSQPWVTATPAAGSGNATVTLTATGNAQPNIRTATVTVSAGGASPQTVTVTQRGILVLAVPLEPTPTLYPNPVTTDLYLTDLPAGSTLRVYDLQGRLYQSGAATQSLPVRNLPAGTYLLHIDGQGQQAVRRFQKQ</sequence>
<evidence type="ECO:0008006" key="7">
    <source>
        <dbReference type="Google" id="ProtNLM"/>
    </source>
</evidence>
<dbReference type="CDD" id="cd14948">
    <property type="entry name" value="BACON"/>
    <property type="match status" value="2"/>
</dbReference>
<name>A0ABP8JSN3_9BACT</name>
<organism evidence="5 6">
    <name type="scientific">Nibrella viscosa</name>
    <dbReference type="NCBI Taxonomy" id="1084524"/>
    <lineage>
        <taxon>Bacteria</taxon>
        <taxon>Pseudomonadati</taxon>
        <taxon>Bacteroidota</taxon>
        <taxon>Cytophagia</taxon>
        <taxon>Cytophagales</taxon>
        <taxon>Spirosomataceae</taxon>
        <taxon>Nibrella</taxon>
    </lineage>
</organism>
<feature type="signal peptide" evidence="1">
    <location>
        <begin position="1"/>
        <end position="24"/>
    </location>
</feature>
<feature type="domain" description="BACON" evidence="2">
    <location>
        <begin position="473"/>
        <end position="530"/>
    </location>
</feature>
<dbReference type="RefSeq" id="WP_345263156.1">
    <property type="nucleotide sequence ID" value="NZ_BAABHB010000001.1"/>
</dbReference>
<evidence type="ECO:0000259" key="2">
    <source>
        <dbReference type="Pfam" id="PF13004"/>
    </source>
</evidence>
<dbReference type="Gene3D" id="2.60.40.10">
    <property type="entry name" value="Immunoglobulins"/>
    <property type="match status" value="2"/>
</dbReference>
<dbReference type="InterPro" id="IPR013783">
    <property type="entry name" value="Ig-like_fold"/>
</dbReference>
<keyword evidence="1" id="KW-0732">Signal</keyword>
<accession>A0ABP8JSN3</accession>
<gene>
    <name evidence="5" type="ORF">GCM10023187_02620</name>
</gene>
<dbReference type="Pfam" id="PF19190">
    <property type="entry name" value="BACON_2"/>
    <property type="match status" value="1"/>
</dbReference>
<protein>
    <recommendedName>
        <fullName evidence="7">Por secretion system C-terminal sorting domain-containing protein</fullName>
    </recommendedName>
</protein>
<feature type="domain" description="Secretion system C-terminal sorting" evidence="3">
    <location>
        <begin position="633"/>
        <end position="696"/>
    </location>
</feature>
<evidence type="ECO:0000259" key="3">
    <source>
        <dbReference type="Pfam" id="PF18962"/>
    </source>
</evidence>